<comment type="caution">
    <text evidence="1">The sequence shown here is derived from an EMBL/GenBank/DDBJ whole genome shotgun (WGS) entry which is preliminary data.</text>
</comment>
<dbReference type="PANTHER" id="PTHR34071">
    <property type="entry name" value="5-NITROIMIDAZOLE ANTIBIOTICS RESISTANCE PROTEIN, NIMA-FAMILY-RELATED PROTEIN-RELATED"/>
    <property type="match status" value="1"/>
</dbReference>
<dbReference type="PANTHER" id="PTHR34071:SF2">
    <property type="entry name" value="FLAVIN-NUCLEOTIDE-BINDING PROTEIN"/>
    <property type="match status" value="1"/>
</dbReference>
<name>A0A4Z1KZE5_9HELO</name>
<accession>A0A4Z1KZE5</accession>
<dbReference type="EMBL" id="PQXO01000086">
    <property type="protein sequence ID" value="TGO89932.1"/>
    <property type="molecule type" value="Genomic_DNA"/>
</dbReference>
<dbReference type="Gene3D" id="2.30.110.10">
    <property type="entry name" value="Electron Transport, Fmn-binding Protein, Chain A"/>
    <property type="match status" value="1"/>
</dbReference>
<dbReference type="Proteomes" id="UP000297280">
    <property type="component" value="Unassembled WGS sequence"/>
</dbReference>
<evidence type="ECO:0008006" key="3">
    <source>
        <dbReference type="Google" id="ProtNLM"/>
    </source>
</evidence>
<gene>
    <name evidence="1" type="ORF">BPOR_0086g00020</name>
</gene>
<evidence type="ECO:0000313" key="2">
    <source>
        <dbReference type="Proteomes" id="UP000297280"/>
    </source>
</evidence>
<dbReference type="InterPro" id="IPR024747">
    <property type="entry name" value="Pyridox_Oxase-rel"/>
</dbReference>
<proteinExistence type="predicted"/>
<organism evidence="1 2">
    <name type="scientific">Botrytis porri</name>
    <dbReference type="NCBI Taxonomy" id="87229"/>
    <lineage>
        <taxon>Eukaryota</taxon>
        <taxon>Fungi</taxon>
        <taxon>Dikarya</taxon>
        <taxon>Ascomycota</taxon>
        <taxon>Pezizomycotina</taxon>
        <taxon>Leotiomycetes</taxon>
        <taxon>Helotiales</taxon>
        <taxon>Sclerotiniaceae</taxon>
        <taxon>Botrytis</taxon>
    </lineage>
</organism>
<dbReference type="SUPFAM" id="SSF50475">
    <property type="entry name" value="FMN-binding split barrel"/>
    <property type="match status" value="1"/>
</dbReference>
<evidence type="ECO:0000313" key="1">
    <source>
        <dbReference type="EMBL" id="TGO89932.1"/>
    </source>
</evidence>
<dbReference type="STRING" id="87229.A0A4Z1KZE5"/>
<dbReference type="InterPro" id="IPR012349">
    <property type="entry name" value="Split_barrel_FMN-bd"/>
</dbReference>
<keyword evidence="2" id="KW-1185">Reference proteome</keyword>
<sequence length="287" mass="32074">MGSITPVRKLGEYPRLKENTIRVYKKRAHYDYYTVHSILSQTFVSTISFIVPDEDGEPSPFSLPMTAVAGNYDPQNPICEDDGTEEQYVKEQESFGNAPFDIYLHGNSAMMLNRMTIEGGNVKVVISSTKVDGLVLHFTPNGHSLNYRSCIIHGTAEPVTSASEKHYAMHLLTNHMIRRRWSQTNPVAPEAMKSVQVIKVVVRSASAKIRAGNEESLERGGLGERGDVWTGALPLYEVLGEPVQSVYCGDREVQEGVLDWREKRNREERRYAEENAIPLTVGGGDKS</sequence>
<dbReference type="Pfam" id="PF12900">
    <property type="entry name" value="Pyridox_ox_2"/>
    <property type="match status" value="1"/>
</dbReference>
<reference evidence="1 2" key="1">
    <citation type="submission" date="2017-12" db="EMBL/GenBank/DDBJ databases">
        <title>Comparative genomics of Botrytis spp.</title>
        <authorList>
            <person name="Valero-Jimenez C.A."/>
            <person name="Tapia P."/>
            <person name="Veloso J."/>
            <person name="Silva-Moreno E."/>
            <person name="Staats M."/>
            <person name="Valdes J.H."/>
            <person name="Van Kan J.A.L."/>
        </authorList>
    </citation>
    <scope>NUCLEOTIDE SEQUENCE [LARGE SCALE GENOMIC DNA]</scope>
    <source>
        <strain evidence="1 2">MUCL3349</strain>
    </source>
</reference>
<dbReference type="AlphaFoldDB" id="A0A4Z1KZE5"/>
<protein>
    <recommendedName>
        <fullName evidence="3">Flavin-nucleotide-binding protein</fullName>
    </recommendedName>
</protein>